<organism evidence="1 2">
    <name type="scientific">Orbilia blumenaviensis</name>
    <dbReference type="NCBI Taxonomy" id="1796055"/>
    <lineage>
        <taxon>Eukaryota</taxon>
        <taxon>Fungi</taxon>
        <taxon>Dikarya</taxon>
        <taxon>Ascomycota</taxon>
        <taxon>Pezizomycotina</taxon>
        <taxon>Orbiliomycetes</taxon>
        <taxon>Orbiliales</taxon>
        <taxon>Orbiliaceae</taxon>
        <taxon>Orbilia</taxon>
    </lineage>
</organism>
<proteinExistence type="predicted"/>
<evidence type="ECO:0008006" key="3">
    <source>
        <dbReference type="Google" id="ProtNLM"/>
    </source>
</evidence>
<sequence>MAPASLPLEIQYTILSFSTWPQHPTLRCVCKAWAAFLSAPAVVVGKRYTPMFTTDKSGDFGYPTKSGNLSVRFPLTRIHRLITSLSHFVLDKESNTWVPCMTYRNSEEDEGKKDNSWDYYPLPVKDFHGDFLLYPFKADPAIIAAETAEFRRIARRSAITNEEDRRHKGEAPIPWFILYTSQADDEERNLYVQLGNPTANGWNSMTVGQFLDSLIRKLSQRKGRALVGTKVVQSGIVRVGTTVRAGRRFDNILDSKGFCVSLAREDRNMKRGSDETWKGD</sequence>
<dbReference type="EMBL" id="JAVHNS010000006">
    <property type="protein sequence ID" value="KAK6352204.1"/>
    <property type="molecule type" value="Genomic_DNA"/>
</dbReference>
<evidence type="ECO:0000313" key="2">
    <source>
        <dbReference type="Proteomes" id="UP001373714"/>
    </source>
</evidence>
<dbReference type="AlphaFoldDB" id="A0AAV9UYE0"/>
<keyword evidence="2" id="KW-1185">Reference proteome</keyword>
<dbReference type="InterPro" id="IPR036047">
    <property type="entry name" value="F-box-like_dom_sf"/>
</dbReference>
<reference evidence="1 2" key="1">
    <citation type="submission" date="2019-10" db="EMBL/GenBank/DDBJ databases">
        <authorList>
            <person name="Palmer J.M."/>
        </authorList>
    </citation>
    <scope>NUCLEOTIDE SEQUENCE [LARGE SCALE GENOMIC DNA]</scope>
    <source>
        <strain evidence="1 2">TWF730</strain>
    </source>
</reference>
<dbReference type="SUPFAM" id="SSF81383">
    <property type="entry name" value="F-box domain"/>
    <property type="match status" value="1"/>
</dbReference>
<protein>
    <recommendedName>
        <fullName evidence="3">F-box domain-containing protein</fullName>
    </recommendedName>
</protein>
<dbReference type="Proteomes" id="UP001373714">
    <property type="component" value="Unassembled WGS sequence"/>
</dbReference>
<gene>
    <name evidence="1" type="ORF">TWF730_009034</name>
</gene>
<accession>A0AAV9UYE0</accession>
<evidence type="ECO:0000313" key="1">
    <source>
        <dbReference type="EMBL" id="KAK6352204.1"/>
    </source>
</evidence>
<name>A0AAV9UYE0_9PEZI</name>
<comment type="caution">
    <text evidence="1">The sequence shown here is derived from an EMBL/GenBank/DDBJ whole genome shotgun (WGS) entry which is preliminary data.</text>
</comment>